<feature type="coiled-coil region" evidence="1">
    <location>
        <begin position="107"/>
        <end position="143"/>
    </location>
</feature>
<evidence type="ECO:0000313" key="5">
    <source>
        <dbReference type="Proteomes" id="UP001215598"/>
    </source>
</evidence>
<feature type="compositionally biased region" description="Acidic residues" evidence="2">
    <location>
        <begin position="279"/>
        <end position="289"/>
    </location>
</feature>
<proteinExistence type="predicted"/>
<feature type="compositionally biased region" description="Basic and acidic residues" evidence="2">
    <location>
        <begin position="347"/>
        <end position="358"/>
    </location>
</feature>
<reference evidence="4" key="1">
    <citation type="submission" date="2023-03" db="EMBL/GenBank/DDBJ databases">
        <title>Massive genome expansion in bonnet fungi (Mycena s.s.) driven by repeated elements and novel gene families across ecological guilds.</title>
        <authorList>
            <consortium name="Lawrence Berkeley National Laboratory"/>
            <person name="Harder C.B."/>
            <person name="Miyauchi S."/>
            <person name="Viragh M."/>
            <person name="Kuo A."/>
            <person name="Thoen E."/>
            <person name="Andreopoulos B."/>
            <person name="Lu D."/>
            <person name="Skrede I."/>
            <person name="Drula E."/>
            <person name="Henrissat B."/>
            <person name="Morin E."/>
            <person name="Kohler A."/>
            <person name="Barry K."/>
            <person name="LaButti K."/>
            <person name="Morin E."/>
            <person name="Salamov A."/>
            <person name="Lipzen A."/>
            <person name="Mereny Z."/>
            <person name="Hegedus B."/>
            <person name="Baldrian P."/>
            <person name="Stursova M."/>
            <person name="Weitz H."/>
            <person name="Taylor A."/>
            <person name="Grigoriev I.V."/>
            <person name="Nagy L.G."/>
            <person name="Martin F."/>
            <person name="Kauserud H."/>
        </authorList>
    </citation>
    <scope>NUCLEOTIDE SEQUENCE</scope>
    <source>
        <strain evidence="4">CBHHK182m</strain>
    </source>
</reference>
<dbReference type="Proteomes" id="UP001215598">
    <property type="component" value="Unassembled WGS sequence"/>
</dbReference>
<accession>A0AAD7JZJ0</accession>
<feature type="region of interest" description="Disordered" evidence="2">
    <location>
        <begin position="411"/>
        <end position="442"/>
    </location>
</feature>
<evidence type="ECO:0000259" key="3">
    <source>
        <dbReference type="Pfam" id="PF12927"/>
    </source>
</evidence>
<feature type="region of interest" description="Disordered" evidence="2">
    <location>
        <begin position="214"/>
        <end position="319"/>
    </location>
</feature>
<feature type="compositionally biased region" description="Low complexity" evidence="2">
    <location>
        <begin position="512"/>
        <end position="541"/>
    </location>
</feature>
<dbReference type="EMBL" id="JARKIB010000011">
    <property type="protein sequence ID" value="KAJ7775162.1"/>
    <property type="molecule type" value="Genomic_DNA"/>
</dbReference>
<feature type="region of interest" description="Disordered" evidence="2">
    <location>
        <begin position="181"/>
        <end position="201"/>
    </location>
</feature>
<feature type="region of interest" description="Disordered" evidence="2">
    <location>
        <begin position="457"/>
        <end position="542"/>
    </location>
</feature>
<feature type="region of interest" description="Disordered" evidence="2">
    <location>
        <begin position="334"/>
        <end position="373"/>
    </location>
</feature>
<comment type="caution">
    <text evidence="4">The sequence shown here is derived from an EMBL/GenBank/DDBJ whole genome shotgun (WGS) entry which is preliminary data.</text>
</comment>
<feature type="compositionally biased region" description="Basic and acidic residues" evidence="2">
    <location>
        <begin position="413"/>
        <end position="422"/>
    </location>
</feature>
<evidence type="ECO:0000313" key="4">
    <source>
        <dbReference type="EMBL" id="KAJ7775162.1"/>
    </source>
</evidence>
<protein>
    <recommendedName>
        <fullName evidence="3">DUF3835 domain-containing protein</fullName>
    </recommendedName>
</protein>
<sequence length="598" mass="64715">MSGKAQSLGDANAQALQALLQSLSPDLAAEGGGKLSADAVQKLSAKLEQLVGNDIGEPQQRNDEGQLLNEDGLPIIDITEPLQVSEMQMDSVFLDEDAPIPLSALPLSEKERRRRERDRILDLLEQEEEIEQAREDGVSQEQRQEILHKRKLAAQDEAARLKASKEMQKKMGKALLKDMAASRDKHAPVQPPAANSDIAVQEAIHVPRKTVKFADAADEVDVPEPREESPDWGDVVPARLRAKTAGSSLSKAHAQFDAQQPMKMQVVERMPGKPRVEEPQPDSDDESDPPDSPLMSDSDEEGRLESDEELVEEVDLDYAQHQREITLEYHTRRAKMAETTSSALRSHSHDPLVHKTAEESLTQPSRKPAISHFQANRLTSSYNAAAPSSSTSLGANVLPASNAQTLQRAIRVGKLDSDDRLVGGEAGESGSEDEDDAAMQEIVELLKKGEVYNLGPDGNFIHTVPPPKPPATETSPAAAPTPPPSTSRKPSTSKFKLARAGQRPSPAPSAEVSGSSTPTSTVTRSSPKLSSTAESRATTASVLSSTVVEKPFATMIIDSPSFFPGPPSIPETRRPQQPPTVVRAAKPAKVSRFLAERM</sequence>
<dbReference type="Pfam" id="PF12927">
    <property type="entry name" value="DUF3835"/>
    <property type="match status" value="1"/>
</dbReference>
<feature type="region of interest" description="Disordered" evidence="2">
    <location>
        <begin position="563"/>
        <end position="586"/>
    </location>
</feature>
<feature type="domain" description="DUF3835" evidence="3">
    <location>
        <begin position="311"/>
        <end position="378"/>
    </location>
</feature>
<gene>
    <name evidence="4" type="ORF">B0H16DRAFT_1509778</name>
</gene>
<dbReference type="AlphaFoldDB" id="A0AAD7JZJ0"/>
<evidence type="ECO:0000256" key="2">
    <source>
        <dbReference type="SAM" id="MobiDB-lite"/>
    </source>
</evidence>
<name>A0AAD7JZJ0_9AGAR</name>
<feature type="compositionally biased region" description="Acidic residues" evidence="2">
    <location>
        <begin position="297"/>
        <end position="316"/>
    </location>
</feature>
<dbReference type="InterPro" id="IPR024325">
    <property type="entry name" value="DUF3835"/>
</dbReference>
<keyword evidence="5" id="KW-1185">Reference proteome</keyword>
<keyword evidence="1" id="KW-0175">Coiled coil</keyword>
<organism evidence="4 5">
    <name type="scientific">Mycena metata</name>
    <dbReference type="NCBI Taxonomy" id="1033252"/>
    <lineage>
        <taxon>Eukaryota</taxon>
        <taxon>Fungi</taxon>
        <taxon>Dikarya</taxon>
        <taxon>Basidiomycota</taxon>
        <taxon>Agaricomycotina</taxon>
        <taxon>Agaricomycetes</taxon>
        <taxon>Agaricomycetidae</taxon>
        <taxon>Agaricales</taxon>
        <taxon>Marasmiineae</taxon>
        <taxon>Mycenaceae</taxon>
        <taxon>Mycena</taxon>
    </lineage>
</organism>
<evidence type="ECO:0000256" key="1">
    <source>
        <dbReference type="SAM" id="Coils"/>
    </source>
</evidence>